<dbReference type="OMA" id="PAGWRNG"/>
<dbReference type="PANTHER" id="PTHR42923:SF17">
    <property type="entry name" value="AMINE OXIDASE DOMAIN-CONTAINING PROTEIN"/>
    <property type="match status" value="1"/>
</dbReference>
<dbReference type="GO" id="GO:0016491">
    <property type="term" value="F:oxidoreductase activity"/>
    <property type="evidence" value="ECO:0007669"/>
    <property type="project" value="TreeGrafter"/>
</dbReference>
<dbReference type="Pfam" id="PF13450">
    <property type="entry name" value="NAD_binding_8"/>
    <property type="match status" value="1"/>
</dbReference>
<sequence length="493" mass="53415">MPRPADPYPINAEPQKRVAVIGSGIAGLTAAHLLSRRYHVTLIEREEVLGMDAHSKTSHNARMDIPLRVFSESYYPNLCRLYRSIGVAFGTADYSFSLVDDCRGGGAYFRYVNLLVRGLALPLPSPTLLLAPQRLPRYLRLAYQFGRFLRSSPAQVALPGMGDLCLEDFLAANGYAQAFGPDLLYPMLSVVCTCSYASVRTYPAALIVDYFAGKYGLSGAQCRAHEGTREAVAKLAQPVARRVTGATVREVRPSQAGGRPHVEWSSGGGADGATSHREAFDEVVVATQVSAARRLLRPAAEASEGADREVYDALGSFRCERFRVLLHTDASLMPARRRDWSPLNLVVSPTGSAASVTVWMNAIDEKLRQSLSAPVFQTWNPVTEPRPEAVEADVAFERPIVDPAAVRAMGKLARCQGRGSLWLVGSYVRCSMPLLENGVTSAIEVAKRLGVDVSDIEYVESRQAKPQPAGGRLVWWAVAAALAVAAVLAAASR</sequence>
<dbReference type="KEGG" id="ehx:EMIHUDRAFT_440231"/>
<dbReference type="Gene3D" id="3.30.70.1990">
    <property type="match status" value="1"/>
</dbReference>
<protein>
    <recommendedName>
        <fullName evidence="5">Amine oxidase domain-containing protein</fullName>
    </recommendedName>
</protein>
<dbReference type="HOGENOM" id="CLU_028123_1_0_1"/>
<dbReference type="SUPFAM" id="SSF51905">
    <property type="entry name" value="FAD/NAD(P)-binding domain"/>
    <property type="match status" value="1"/>
</dbReference>
<dbReference type="Gene3D" id="1.10.405.20">
    <property type="match status" value="1"/>
</dbReference>
<dbReference type="STRING" id="2903.R1FWW1"/>
<reference evidence="4" key="1">
    <citation type="journal article" date="2013" name="Nature">
        <title>Pan genome of the phytoplankton Emiliania underpins its global distribution.</title>
        <authorList>
            <person name="Read B.A."/>
            <person name="Kegel J."/>
            <person name="Klute M.J."/>
            <person name="Kuo A."/>
            <person name="Lefebvre S.C."/>
            <person name="Maumus F."/>
            <person name="Mayer C."/>
            <person name="Miller J."/>
            <person name="Monier A."/>
            <person name="Salamov A."/>
            <person name="Young J."/>
            <person name="Aguilar M."/>
            <person name="Claverie J.M."/>
            <person name="Frickenhaus S."/>
            <person name="Gonzalez K."/>
            <person name="Herman E.K."/>
            <person name="Lin Y.C."/>
            <person name="Napier J."/>
            <person name="Ogata H."/>
            <person name="Sarno A.F."/>
            <person name="Shmutz J."/>
            <person name="Schroeder D."/>
            <person name="de Vargas C."/>
            <person name="Verret F."/>
            <person name="von Dassow P."/>
            <person name="Valentin K."/>
            <person name="Van de Peer Y."/>
            <person name="Wheeler G."/>
            <person name="Dacks J.B."/>
            <person name="Delwiche C.F."/>
            <person name="Dyhrman S.T."/>
            <person name="Glockner G."/>
            <person name="John U."/>
            <person name="Richards T."/>
            <person name="Worden A.Z."/>
            <person name="Zhang X."/>
            <person name="Grigoriev I.V."/>
            <person name="Allen A.E."/>
            <person name="Bidle K."/>
            <person name="Borodovsky M."/>
            <person name="Bowler C."/>
            <person name="Brownlee C."/>
            <person name="Cock J.M."/>
            <person name="Elias M."/>
            <person name="Gladyshev V.N."/>
            <person name="Groth M."/>
            <person name="Guda C."/>
            <person name="Hadaegh A."/>
            <person name="Iglesias-Rodriguez M.D."/>
            <person name="Jenkins J."/>
            <person name="Jones B.M."/>
            <person name="Lawson T."/>
            <person name="Leese F."/>
            <person name="Lindquist E."/>
            <person name="Lobanov A."/>
            <person name="Lomsadze A."/>
            <person name="Malik S.B."/>
            <person name="Marsh M.E."/>
            <person name="Mackinder L."/>
            <person name="Mock T."/>
            <person name="Mueller-Roeber B."/>
            <person name="Pagarete A."/>
            <person name="Parker M."/>
            <person name="Probert I."/>
            <person name="Quesneville H."/>
            <person name="Raines C."/>
            <person name="Rensing S.A."/>
            <person name="Riano-Pachon D.M."/>
            <person name="Richier S."/>
            <person name="Rokitta S."/>
            <person name="Shiraiwa Y."/>
            <person name="Soanes D.M."/>
            <person name="van der Giezen M."/>
            <person name="Wahlund T.M."/>
            <person name="Williams B."/>
            <person name="Wilson W."/>
            <person name="Wolfe G."/>
            <person name="Wurch L.L."/>
        </authorList>
    </citation>
    <scope>NUCLEOTIDE SEQUENCE</scope>
</reference>
<accession>A0A0D3KQC9</accession>
<keyword evidence="2" id="KW-0472">Membrane</keyword>
<evidence type="ECO:0000313" key="3">
    <source>
        <dbReference type="EnsemblProtists" id="EOD37964"/>
    </source>
</evidence>
<reference evidence="3" key="2">
    <citation type="submission" date="2024-10" db="UniProtKB">
        <authorList>
            <consortium name="EnsemblProtists"/>
        </authorList>
    </citation>
    <scope>IDENTIFICATION</scope>
</reference>
<feature type="region of interest" description="Disordered" evidence="1">
    <location>
        <begin position="251"/>
        <end position="272"/>
    </location>
</feature>
<proteinExistence type="predicted"/>
<dbReference type="InterPro" id="IPR050464">
    <property type="entry name" value="Zeta_carotene_desat/Oxidored"/>
</dbReference>
<name>A0A0D3KQC9_EMIH1</name>
<organism evidence="3 4">
    <name type="scientific">Emiliania huxleyi (strain CCMP1516)</name>
    <dbReference type="NCBI Taxonomy" id="280463"/>
    <lineage>
        <taxon>Eukaryota</taxon>
        <taxon>Haptista</taxon>
        <taxon>Haptophyta</taxon>
        <taxon>Prymnesiophyceae</taxon>
        <taxon>Isochrysidales</taxon>
        <taxon>Noelaerhabdaceae</taxon>
        <taxon>Emiliania</taxon>
    </lineage>
</organism>
<evidence type="ECO:0008006" key="5">
    <source>
        <dbReference type="Google" id="ProtNLM"/>
    </source>
</evidence>
<keyword evidence="2" id="KW-1133">Transmembrane helix</keyword>
<feature type="transmembrane region" description="Helical" evidence="2">
    <location>
        <begin position="473"/>
        <end position="491"/>
    </location>
</feature>
<dbReference type="GeneID" id="17283234"/>
<dbReference type="Gene3D" id="3.50.50.60">
    <property type="entry name" value="FAD/NAD(P)-binding domain"/>
    <property type="match status" value="1"/>
</dbReference>
<dbReference type="PaxDb" id="2903-EOD37964"/>
<keyword evidence="4" id="KW-1185">Reference proteome</keyword>
<dbReference type="AlphaFoldDB" id="A0A0D3KQC9"/>
<dbReference type="PANTHER" id="PTHR42923">
    <property type="entry name" value="PROTOPORPHYRINOGEN OXIDASE"/>
    <property type="match status" value="1"/>
</dbReference>
<evidence type="ECO:0000313" key="4">
    <source>
        <dbReference type="Proteomes" id="UP000013827"/>
    </source>
</evidence>
<evidence type="ECO:0000256" key="1">
    <source>
        <dbReference type="SAM" id="MobiDB-lite"/>
    </source>
</evidence>
<dbReference type="Proteomes" id="UP000013827">
    <property type="component" value="Unassembled WGS sequence"/>
</dbReference>
<dbReference type="RefSeq" id="XP_005790393.1">
    <property type="nucleotide sequence ID" value="XM_005790336.1"/>
</dbReference>
<dbReference type="InterPro" id="IPR036188">
    <property type="entry name" value="FAD/NAD-bd_sf"/>
</dbReference>
<evidence type="ECO:0000256" key="2">
    <source>
        <dbReference type="SAM" id="Phobius"/>
    </source>
</evidence>
<keyword evidence="2" id="KW-0812">Transmembrane</keyword>
<dbReference type="EnsemblProtists" id="EOD37964">
    <property type="protein sequence ID" value="EOD37964"/>
    <property type="gene ID" value="EMIHUDRAFT_440231"/>
</dbReference>